<gene>
    <name evidence="2" type="ORF">KIW84_014738</name>
</gene>
<dbReference type="Gramene" id="Psat01G0473800-T1">
    <property type="protein sequence ID" value="KAI5447003.1"/>
    <property type="gene ID" value="KIW84_014738"/>
</dbReference>
<keyword evidence="3" id="KW-1185">Reference proteome</keyword>
<feature type="compositionally biased region" description="Polar residues" evidence="1">
    <location>
        <begin position="1"/>
        <end position="11"/>
    </location>
</feature>
<comment type="caution">
    <text evidence="2">The sequence shown here is derived from an EMBL/GenBank/DDBJ whole genome shotgun (WGS) entry which is preliminary data.</text>
</comment>
<sequence>MSQPPSAQNVSQPPPMVATQRVPGFNQPRLVEYQVLEEIIHAIGGFYTHGLNARELCLVYDVVLMQKFKVPDLPKYKGLSCPRSHIIVNYKKMASYIEYDELLIHCFQDRLSGASLD</sequence>
<organism evidence="2 3">
    <name type="scientific">Pisum sativum</name>
    <name type="common">Garden pea</name>
    <name type="synonym">Lathyrus oleraceus</name>
    <dbReference type="NCBI Taxonomy" id="3888"/>
    <lineage>
        <taxon>Eukaryota</taxon>
        <taxon>Viridiplantae</taxon>
        <taxon>Streptophyta</taxon>
        <taxon>Embryophyta</taxon>
        <taxon>Tracheophyta</taxon>
        <taxon>Spermatophyta</taxon>
        <taxon>Magnoliopsida</taxon>
        <taxon>eudicotyledons</taxon>
        <taxon>Gunneridae</taxon>
        <taxon>Pentapetalae</taxon>
        <taxon>rosids</taxon>
        <taxon>fabids</taxon>
        <taxon>Fabales</taxon>
        <taxon>Fabaceae</taxon>
        <taxon>Papilionoideae</taxon>
        <taxon>50 kb inversion clade</taxon>
        <taxon>NPAAA clade</taxon>
        <taxon>Hologalegina</taxon>
        <taxon>IRL clade</taxon>
        <taxon>Fabeae</taxon>
        <taxon>Lathyrus</taxon>
    </lineage>
</organism>
<dbReference type="AlphaFoldDB" id="A0A9D5GZP0"/>
<name>A0A9D5GZP0_PEA</name>
<feature type="region of interest" description="Disordered" evidence="1">
    <location>
        <begin position="1"/>
        <end position="21"/>
    </location>
</feature>
<protein>
    <submittedName>
        <fullName evidence="2">Uncharacterized protein</fullName>
    </submittedName>
</protein>
<evidence type="ECO:0000256" key="1">
    <source>
        <dbReference type="SAM" id="MobiDB-lite"/>
    </source>
</evidence>
<evidence type="ECO:0000313" key="2">
    <source>
        <dbReference type="EMBL" id="KAI5447003.1"/>
    </source>
</evidence>
<evidence type="ECO:0000313" key="3">
    <source>
        <dbReference type="Proteomes" id="UP001058974"/>
    </source>
</evidence>
<dbReference type="EMBL" id="JAMSHJ010000001">
    <property type="protein sequence ID" value="KAI5447003.1"/>
    <property type="molecule type" value="Genomic_DNA"/>
</dbReference>
<accession>A0A9D5GZP0</accession>
<dbReference type="Proteomes" id="UP001058974">
    <property type="component" value="Chromosome 1"/>
</dbReference>
<proteinExistence type="predicted"/>
<reference evidence="2 3" key="1">
    <citation type="journal article" date="2022" name="Nat. Genet.">
        <title>Improved pea reference genome and pan-genome highlight genomic features and evolutionary characteristics.</title>
        <authorList>
            <person name="Yang T."/>
            <person name="Liu R."/>
            <person name="Luo Y."/>
            <person name="Hu S."/>
            <person name="Wang D."/>
            <person name="Wang C."/>
            <person name="Pandey M.K."/>
            <person name="Ge S."/>
            <person name="Xu Q."/>
            <person name="Li N."/>
            <person name="Li G."/>
            <person name="Huang Y."/>
            <person name="Saxena R.K."/>
            <person name="Ji Y."/>
            <person name="Li M."/>
            <person name="Yan X."/>
            <person name="He Y."/>
            <person name="Liu Y."/>
            <person name="Wang X."/>
            <person name="Xiang C."/>
            <person name="Varshney R.K."/>
            <person name="Ding H."/>
            <person name="Gao S."/>
            <person name="Zong X."/>
        </authorList>
    </citation>
    <scope>NUCLEOTIDE SEQUENCE [LARGE SCALE GENOMIC DNA]</scope>
    <source>
        <strain evidence="2 3">cv. Zhongwan 6</strain>
    </source>
</reference>